<protein>
    <submittedName>
        <fullName evidence="3">Lactonase family protein</fullName>
    </submittedName>
</protein>
<organism evidence="3 4">
    <name type="scientific">Hymenobacter tibetensis</name>
    <dbReference type="NCBI Taxonomy" id="497967"/>
    <lineage>
        <taxon>Bacteria</taxon>
        <taxon>Pseudomonadati</taxon>
        <taxon>Bacteroidota</taxon>
        <taxon>Cytophagia</taxon>
        <taxon>Cytophagales</taxon>
        <taxon>Hymenobacteraceae</taxon>
        <taxon>Hymenobacter</taxon>
    </lineage>
</organism>
<dbReference type="InterPro" id="IPR015943">
    <property type="entry name" value="WD40/YVTN_repeat-like_dom_sf"/>
</dbReference>
<dbReference type="SUPFAM" id="SSF51004">
    <property type="entry name" value="C-terminal (heme d1) domain of cytochrome cd1-nitrite reductase"/>
    <property type="match status" value="1"/>
</dbReference>
<dbReference type="PANTHER" id="PTHR30344">
    <property type="entry name" value="6-PHOSPHOGLUCONOLACTONASE-RELATED"/>
    <property type="match status" value="1"/>
</dbReference>
<sequence>MIRNLYSRRSFLKNTGFGLVLASFSLVGCARIVPSTPDAPGYLVYIGTNVNSETENTIFLYRLDPTTGALTQVSGLKGGASPTYLTLDAKRQHLYTVNETSEFRGAKSGAVSAFAINQQTGGLTLLSQEPSQGGSPCYISLDRTEKAVLVANYMGGNVSVLPVAADGKVGAPTGMNQHQGSGPHKNQNMPHAHCFLPDPANKYAFAVDLGTDKVYSYQVEPATGKLTAKPEPAFTAKPGAGPRHLTFHPNGRSAYLINELNSTVTALAYDAAQGTFRELQTVSTLPAGFVGDNSCADIHVSPNGKFLYASNRGHNSIAVFGIDGSNLTLLQHESTQGKTPRNFTLDPAGRLLLVGNQNSNNVFTYHVDQKTGKLRPTGQSIDIPSPMFLFVTSDFTRAGK</sequence>
<dbReference type="EMBL" id="CP094669">
    <property type="protein sequence ID" value="UOG72877.1"/>
    <property type="molecule type" value="Genomic_DNA"/>
</dbReference>
<accession>A0ABY4CS40</accession>
<dbReference type="Gene3D" id="2.130.10.10">
    <property type="entry name" value="YVTN repeat-like/Quinoprotein amine dehydrogenase"/>
    <property type="match status" value="1"/>
</dbReference>
<dbReference type="InterPro" id="IPR050282">
    <property type="entry name" value="Cycloisomerase_2"/>
</dbReference>
<dbReference type="InterPro" id="IPR019405">
    <property type="entry name" value="Lactonase_7-beta_prop"/>
</dbReference>
<evidence type="ECO:0000313" key="4">
    <source>
        <dbReference type="Proteomes" id="UP000831113"/>
    </source>
</evidence>
<dbReference type="PROSITE" id="PS51257">
    <property type="entry name" value="PROKAR_LIPOPROTEIN"/>
    <property type="match status" value="1"/>
</dbReference>
<gene>
    <name evidence="3" type="ORF">MTX78_12135</name>
</gene>
<evidence type="ECO:0000256" key="1">
    <source>
        <dbReference type="ARBA" id="ARBA00005564"/>
    </source>
</evidence>
<dbReference type="InterPro" id="IPR011048">
    <property type="entry name" value="Haem_d1_sf"/>
</dbReference>
<keyword evidence="2" id="KW-0313">Glucose metabolism</keyword>
<keyword evidence="4" id="KW-1185">Reference proteome</keyword>
<dbReference type="Proteomes" id="UP000831113">
    <property type="component" value="Chromosome"/>
</dbReference>
<dbReference type="PANTHER" id="PTHR30344:SF1">
    <property type="entry name" value="6-PHOSPHOGLUCONOLACTONASE"/>
    <property type="match status" value="1"/>
</dbReference>
<comment type="similarity">
    <text evidence="1">Belongs to the cycloisomerase 2 family.</text>
</comment>
<name>A0ABY4CS40_9BACT</name>
<evidence type="ECO:0000313" key="3">
    <source>
        <dbReference type="EMBL" id="UOG72877.1"/>
    </source>
</evidence>
<dbReference type="Pfam" id="PF10282">
    <property type="entry name" value="Lactonase"/>
    <property type="match status" value="1"/>
</dbReference>
<evidence type="ECO:0000256" key="2">
    <source>
        <dbReference type="ARBA" id="ARBA00022526"/>
    </source>
</evidence>
<keyword evidence="2" id="KW-0119">Carbohydrate metabolism</keyword>
<reference evidence="3 4" key="1">
    <citation type="submission" date="2022-03" db="EMBL/GenBank/DDBJ databases">
        <title>Hymenobactersp. isolated from the air.</title>
        <authorList>
            <person name="Won M."/>
            <person name="Kwon S.-W."/>
        </authorList>
    </citation>
    <scope>NUCLEOTIDE SEQUENCE [LARGE SCALE GENOMIC DNA]</scope>
    <source>
        <strain evidence="3 4">KACC 21982</strain>
    </source>
</reference>
<dbReference type="RefSeq" id="WP_243794250.1">
    <property type="nucleotide sequence ID" value="NZ_CP094669.1"/>
</dbReference>
<proteinExistence type="inferred from homology"/>